<name>A0A9W5UMA8_9ACTN</name>
<dbReference type="Gene3D" id="3.40.50.300">
    <property type="entry name" value="P-loop containing nucleotide triphosphate hydrolases"/>
    <property type="match status" value="1"/>
</dbReference>
<dbReference type="EMBL" id="BOPD01000002">
    <property type="protein sequence ID" value="GIJ31105.1"/>
    <property type="molecule type" value="Genomic_DNA"/>
</dbReference>
<reference evidence="1" key="1">
    <citation type="submission" date="2021-01" db="EMBL/GenBank/DDBJ databases">
        <title>Whole genome shotgun sequence of Verrucosispora sediminis NBRC 107745.</title>
        <authorList>
            <person name="Komaki H."/>
            <person name="Tamura T."/>
        </authorList>
    </citation>
    <scope>NUCLEOTIDE SEQUENCE</scope>
    <source>
        <strain evidence="1">NBRC 107745</strain>
    </source>
</reference>
<dbReference type="AlphaFoldDB" id="A0A9W5UMA8"/>
<gene>
    <name evidence="1" type="ORF">Vse01_02530</name>
</gene>
<organism evidence="1 2">
    <name type="scientific">Micromonospora sediminimaris</name>
    <dbReference type="NCBI Taxonomy" id="547162"/>
    <lineage>
        <taxon>Bacteria</taxon>
        <taxon>Bacillati</taxon>
        <taxon>Actinomycetota</taxon>
        <taxon>Actinomycetes</taxon>
        <taxon>Micromonosporales</taxon>
        <taxon>Micromonosporaceae</taxon>
        <taxon>Micromonospora</taxon>
    </lineage>
</organism>
<evidence type="ECO:0000313" key="1">
    <source>
        <dbReference type="EMBL" id="GIJ31105.1"/>
    </source>
</evidence>
<dbReference type="Proteomes" id="UP000607311">
    <property type="component" value="Unassembled WGS sequence"/>
</dbReference>
<sequence length="95" mass="10473">MSLINPVYREQILDGIRADGVEVHEVVLTLPEEQLRVRIDADQLDVAARQWRHDHVARALTTFADVTGAHLVDASQPPDQVADAVAMSIRSAPSH</sequence>
<proteinExistence type="predicted"/>
<protein>
    <submittedName>
        <fullName evidence="1">Uncharacterized protein</fullName>
    </submittedName>
</protein>
<accession>A0A9W5UMA8</accession>
<dbReference type="InterPro" id="IPR027417">
    <property type="entry name" value="P-loop_NTPase"/>
</dbReference>
<comment type="caution">
    <text evidence="1">The sequence shown here is derived from an EMBL/GenBank/DDBJ whole genome shotgun (WGS) entry which is preliminary data.</text>
</comment>
<evidence type="ECO:0000313" key="2">
    <source>
        <dbReference type="Proteomes" id="UP000607311"/>
    </source>
</evidence>
<keyword evidence="2" id="KW-1185">Reference proteome</keyword>
<dbReference type="RefSeq" id="WP_232511086.1">
    <property type="nucleotide sequence ID" value="NZ_BOPD01000002.1"/>
</dbReference>